<reference evidence="2" key="1">
    <citation type="journal article" date="2021" name="Appl. Environ. Microbiol.">
        <title>Novel 3-O-alpha-d-Galactosyl-alpha-l-Arabinofuranosidase for the Assimilation of Gum Arabic Arabinogalactan Protein in Bifidobacterium longum subsp. longum.</title>
        <authorList>
            <person name="Sasaki Y."/>
            <person name="Horigome A."/>
            <person name="Odamaki T."/>
            <person name="Xiao J.Z."/>
            <person name="Ishiwata A."/>
            <person name="Ito Y."/>
            <person name="Kitahara K."/>
            <person name="Fujita K."/>
        </authorList>
    </citation>
    <scope>NUCLEOTIDE SEQUENCE</scope>
    <source>
        <strain evidence="2">MCC00316</strain>
    </source>
</reference>
<accession>A0AAV4L4R0</accession>
<proteinExistence type="predicted"/>
<feature type="compositionally biased region" description="Polar residues" evidence="1">
    <location>
        <begin position="63"/>
        <end position="72"/>
    </location>
</feature>
<protein>
    <submittedName>
        <fullName evidence="2">Uncharacterized protein</fullName>
    </submittedName>
</protein>
<evidence type="ECO:0000313" key="2">
    <source>
        <dbReference type="EMBL" id="GHM72769.1"/>
    </source>
</evidence>
<dbReference type="Proteomes" id="UP000663812">
    <property type="component" value="Unassembled WGS sequence"/>
</dbReference>
<dbReference type="AlphaFoldDB" id="A0AAV4L4R0"/>
<gene>
    <name evidence="2" type="ORF">MCC00316_10590</name>
</gene>
<comment type="caution">
    <text evidence="2">The sequence shown here is derived from an EMBL/GenBank/DDBJ whole genome shotgun (WGS) entry which is preliminary data.</text>
</comment>
<feature type="compositionally biased region" description="Basic and acidic residues" evidence="1">
    <location>
        <begin position="73"/>
        <end position="82"/>
    </location>
</feature>
<evidence type="ECO:0000313" key="3">
    <source>
        <dbReference type="Proteomes" id="UP000663812"/>
    </source>
</evidence>
<name>A0AAV4L4R0_BIFLL</name>
<evidence type="ECO:0000256" key="1">
    <source>
        <dbReference type="SAM" id="MobiDB-lite"/>
    </source>
</evidence>
<sequence>MEDRFGSWNHIGRFGWICESHARYVQGTSALRACTSNRPSKGAHMAIAIDIPHTPIVSVQKSYNRSMTTENNKNSRFEMRLT</sequence>
<feature type="region of interest" description="Disordered" evidence="1">
    <location>
        <begin position="63"/>
        <end position="82"/>
    </location>
</feature>
<organism evidence="2 3">
    <name type="scientific">Bifidobacterium longum subsp. longum</name>
    <dbReference type="NCBI Taxonomy" id="1679"/>
    <lineage>
        <taxon>Bacteria</taxon>
        <taxon>Bacillati</taxon>
        <taxon>Actinomycetota</taxon>
        <taxon>Actinomycetes</taxon>
        <taxon>Bifidobacteriales</taxon>
        <taxon>Bifidobacteriaceae</taxon>
        <taxon>Bifidobacterium</taxon>
    </lineage>
</organism>
<dbReference type="EMBL" id="BNHC01000006">
    <property type="protein sequence ID" value="GHM72769.1"/>
    <property type="molecule type" value="Genomic_DNA"/>
</dbReference>